<dbReference type="InterPro" id="IPR017896">
    <property type="entry name" value="4Fe4S_Fe-S-bd"/>
</dbReference>
<dbReference type="InterPro" id="IPR051555">
    <property type="entry name" value="FDH_Electron_Transfer_Unit"/>
</dbReference>
<keyword evidence="6" id="KW-0411">Iron-sulfur</keyword>
<reference evidence="8 9" key="1">
    <citation type="submission" date="2008-05" db="EMBL/GenBank/DDBJ databases">
        <title>Complete sequence of chromosome of Geobacter lovleyi SZ.</title>
        <authorList>
            <consortium name="US DOE Joint Genome Institute"/>
            <person name="Lucas S."/>
            <person name="Copeland A."/>
            <person name="Lapidus A."/>
            <person name="Glavina del Rio T."/>
            <person name="Dalin E."/>
            <person name="Tice H."/>
            <person name="Bruce D."/>
            <person name="Goodwin L."/>
            <person name="Pitluck S."/>
            <person name="Chertkov O."/>
            <person name="Meincke L."/>
            <person name="Brettin T."/>
            <person name="Detter J.C."/>
            <person name="Han C."/>
            <person name="Tapia R."/>
            <person name="Kuske C.R."/>
            <person name="Schmutz J."/>
            <person name="Larimer F."/>
            <person name="Land M."/>
            <person name="Hauser L."/>
            <person name="Kyrpides N."/>
            <person name="Mikhailova N."/>
            <person name="Sung Y."/>
            <person name="Fletcher K.E."/>
            <person name="Ritalahti K.M."/>
            <person name="Loeffler F.E."/>
            <person name="Richardson P."/>
        </authorList>
    </citation>
    <scope>NUCLEOTIDE SEQUENCE [LARGE SCALE GENOMIC DNA]</scope>
    <source>
        <strain evidence="9">ATCC BAA-1151 / DSM 17278 / SZ</strain>
    </source>
</reference>
<dbReference type="RefSeq" id="WP_012469833.1">
    <property type="nucleotide sequence ID" value="NC_010814.1"/>
</dbReference>
<dbReference type="eggNOG" id="COG0437">
    <property type="taxonomic scope" value="Bacteria"/>
</dbReference>
<accession>B3EB99</accession>
<dbReference type="AlphaFoldDB" id="B3EB99"/>
<dbReference type="Proteomes" id="UP000002420">
    <property type="component" value="Chromosome"/>
</dbReference>
<evidence type="ECO:0000256" key="1">
    <source>
        <dbReference type="ARBA" id="ARBA00004196"/>
    </source>
</evidence>
<feature type="domain" description="4Fe-4S ferredoxin-type" evidence="7">
    <location>
        <begin position="125"/>
        <end position="156"/>
    </location>
</feature>
<evidence type="ECO:0000256" key="5">
    <source>
        <dbReference type="ARBA" id="ARBA00023004"/>
    </source>
</evidence>
<dbReference type="Gene3D" id="3.30.70.20">
    <property type="match status" value="2"/>
</dbReference>
<dbReference type="Pfam" id="PF13247">
    <property type="entry name" value="Fer4_11"/>
    <property type="match status" value="1"/>
</dbReference>
<keyword evidence="9" id="KW-1185">Reference proteome</keyword>
<keyword evidence="3" id="KW-0479">Metal-binding</keyword>
<dbReference type="PROSITE" id="PS51318">
    <property type="entry name" value="TAT"/>
    <property type="match status" value="1"/>
</dbReference>
<evidence type="ECO:0000256" key="3">
    <source>
        <dbReference type="ARBA" id="ARBA00022723"/>
    </source>
</evidence>
<dbReference type="InterPro" id="IPR006311">
    <property type="entry name" value="TAT_signal"/>
</dbReference>
<protein>
    <submittedName>
        <fullName evidence="8">4Fe-4S ferredoxin iron-sulfur binding domain protein</fullName>
    </submittedName>
</protein>
<dbReference type="PROSITE" id="PS51379">
    <property type="entry name" value="4FE4S_FER_2"/>
    <property type="match status" value="2"/>
</dbReference>
<dbReference type="KEGG" id="glo:Glov_1777"/>
<comment type="subcellular location">
    <subcellularLocation>
        <location evidence="1">Cell envelope</location>
    </subcellularLocation>
</comment>
<keyword evidence="2" id="KW-0004">4Fe-4S</keyword>
<evidence type="ECO:0000256" key="2">
    <source>
        <dbReference type="ARBA" id="ARBA00022485"/>
    </source>
</evidence>
<dbReference type="EMBL" id="CP001089">
    <property type="protein sequence ID" value="ACD95493.1"/>
    <property type="molecule type" value="Genomic_DNA"/>
</dbReference>
<dbReference type="PANTHER" id="PTHR43545">
    <property type="entry name" value="FORMATE DEHYDROGENASE, NITRATE-INDUCIBLE, IRON-SULFUR SUBUNIT"/>
    <property type="match status" value="1"/>
</dbReference>
<dbReference type="PANTHER" id="PTHR43545:SF4">
    <property type="entry name" value="IRON-SULFUR PROTEIN"/>
    <property type="match status" value="1"/>
</dbReference>
<name>B3EB99_TRIL1</name>
<gene>
    <name evidence="8" type="ordered locus">Glov_1777</name>
</gene>
<dbReference type="GO" id="GO:0030313">
    <property type="term" value="C:cell envelope"/>
    <property type="evidence" value="ECO:0007669"/>
    <property type="project" value="UniProtKB-SubCell"/>
</dbReference>
<dbReference type="SUPFAM" id="SSF54862">
    <property type="entry name" value="4Fe-4S ferredoxins"/>
    <property type="match status" value="1"/>
</dbReference>
<dbReference type="STRING" id="398767.Glov_1777"/>
<proteinExistence type="predicted"/>
<dbReference type="HOGENOM" id="CLU_043374_0_1_7"/>
<evidence type="ECO:0000256" key="4">
    <source>
        <dbReference type="ARBA" id="ARBA00022737"/>
    </source>
</evidence>
<evidence type="ECO:0000256" key="6">
    <source>
        <dbReference type="ARBA" id="ARBA00023014"/>
    </source>
</evidence>
<evidence type="ECO:0000259" key="7">
    <source>
        <dbReference type="PROSITE" id="PS51379"/>
    </source>
</evidence>
<dbReference type="GO" id="GO:0051539">
    <property type="term" value="F:4 iron, 4 sulfur cluster binding"/>
    <property type="evidence" value="ECO:0007669"/>
    <property type="project" value="UniProtKB-KW"/>
</dbReference>
<feature type="domain" description="4Fe-4S ferredoxin-type" evidence="7">
    <location>
        <begin position="157"/>
        <end position="186"/>
    </location>
</feature>
<evidence type="ECO:0000313" key="8">
    <source>
        <dbReference type="EMBL" id="ACD95493.1"/>
    </source>
</evidence>
<keyword evidence="4" id="KW-0677">Repeat</keyword>
<dbReference type="GO" id="GO:0046872">
    <property type="term" value="F:metal ion binding"/>
    <property type="evidence" value="ECO:0007669"/>
    <property type="project" value="UniProtKB-KW"/>
</dbReference>
<evidence type="ECO:0000313" key="9">
    <source>
        <dbReference type="Proteomes" id="UP000002420"/>
    </source>
</evidence>
<sequence>MQHNQEAGALSRRGLFKVSAAFLAGVSGLATLPKQLLAAPLEGKLVTLIDLSLCDGCADRPQPACVTSCKQEKNHTIPKPVDPIPSPFPTNIIEDWSKKQEVANRLTPYNRIFVQKALVTVNGQEKNLSIPRRCMHCDNPACATICPFSANTKDKNGAVVIDQELCFGGAKCKTVCPWQIPQRQSGVGIYLKVAKEFMGNGVMYKCDLCIDRLRAGRTPACMEACPKKAMLIGPRDQIHAEAEKRAAALGGHIFGRQENGGTSTLYVSSVAFKELEQKLSPVSADPKKGQPLLKPGVKRKMAESDGLGKAVLAAPAIGLVAGLVGAFGKLSQRKAENAGKEER</sequence>
<organism evidence="8 9">
    <name type="scientific">Trichlorobacter lovleyi (strain ATCC BAA-1151 / DSM 17278 / SZ)</name>
    <name type="common">Geobacter lovleyi</name>
    <dbReference type="NCBI Taxonomy" id="398767"/>
    <lineage>
        <taxon>Bacteria</taxon>
        <taxon>Pseudomonadati</taxon>
        <taxon>Thermodesulfobacteriota</taxon>
        <taxon>Desulfuromonadia</taxon>
        <taxon>Geobacterales</taxon>
        <taxon>Geobacteraceae</taxon>
        <taxon>Trichlorobacter</taxon>
    </lineage>
</organism>
<dbReference type="OrthoDB" id="9789030at2"/>
<keyword evidence="5" id="KW-0408">Iron</keyword>